<evidence type="ECO:0000256" key="1">
    <source>
        <dbReference type="SAM" id="MobiDB-lite"/>
    </source>
</evidence>
<evidence type="ECO:0000313" key="5">
    <source>
        <dbReference type="Proteomes" id="UP000317494"/>
    </source>
</evidence>
<dbReference type="Proteomes" id="UP000317494">
    <property type="component" value="Unassembled WGS sequence"/>
</dbReference>
<dbReference type="VEuPathDB" id="FungiDB:SeMB42_g02970"/>
<evidence type="ECO:0000313" key="3">
    <source>
        <dbReference type="EMBL" id="TPX49024.1"/>
    </source>
</evidence>
<accession>A0A507DA92</accession>
<sequence length="123" mass="12767">MAQGLVKQKASSAGQASQRRKAAPVATASKVSCKAQVKNKQKELQRKLNASVVAKAEVQLAARVTAANKLTVLRSHAKEGKSIERAKKLKKAMKKKKKENASGAISGGGSTAAAAAASKDSKQ</sequence>
<comment type="caution">
    <text evidence="2">The sequence shown here is derived from an EMBL/GenBank/DDBJ whole genome shotgun (WGS) entry which is preliminary data.</text>
</comment>
<dbReference type="EMBL" id="QEAN01000099">
    <property type="protein sequence ID" value="TPX48474.1"/>
    <property type="molecule type" value="Genomic_DNA"/>
</dbReference>
<evidence type="ECO:0000313" key="6">
    <source>
        <dbReference type="Proteomes" id="UP000320475"/>
    </source>
</evidence>
<protein>
    <submittedName>
        <fullName evidence="2">Uncharacterized protein</fullName>
    </submittedName>
</protein>
<evidence type="ECO:0000313" key="4">
    <source>
        <dbReference type="EMBL" id="TPX49045.1"/>
    </source>
</evidence>
<gene>
    <name evidence="3" type="ORF">SeLEV6574_g01709</name>
    <name evidence="4" type="ORF">SeLEV6574_g01719</name>
    <name evidence="2" type="ORF">SeMB42_g02970</name>
</gene>
<dbReference type="EMBL" id="QEAM01000041">
    <property type="protein sequence ID" value="TPX49045.1"/>
    <property type="molecule type" value="Genomic_DNA"/>
</dbReference>
<keyword evidence="5" id="KW-1185">Reference proteome</keyword>
<evidence type="ECO:0000313" key="2">
    <source>
        <dbReference type="EMBL" id="TPX48474.1"/>
    </source>
</evidence>
<dbReference type="InterPro" id="IPR019034">
    <property type="entry name" value="UPF0390"/>
</dbReference>
<feature type="compositionally biased region" description="Low complexity" evidence="1">
    <location>
        <begin position="111"/>
        <end position="123"/>
    </location>
</feature>
<dbReference type="EMBL" id="QEAM01000041">
    <property type="protein sequence ID" value="TPX49024.1"/>
    <property type="molecule type" value="Genomic_DNA"/>
</dbReference>
<dbReference type="Pfam" id="PF09495">
    <property type="entry name" value="DUF2462"/>
    <property type="match status" value="1"/>
</dbReference>
<proteinExistence type="predicted"/>
<dbReference type="AlphaFoldDB" id="A0A507DA92"/>
<name>A0A507DA92_9FUNG</name>
<reference evidence="5 6" key="1">
    <citation type="journal article" date="2019" name="Sci. Rep.">
        <title>Comparative genomics of chytrid fungi reveal insights into the obligate biotrophic and pathogenic lifestyle of Synchytrium endobioticum.</title>
        <authorList>
            <person name="van de Vossenberg B.T.L.H."/>
            <person name="Warris S."/>
            <person name="Nguyen H.D.T."/>
            <person name="van Gent-Pelzer M.P.E."/>
            <person name="Joly D.L."/>
            <person name="van de Geest H.C."/>
            <person name="Bonants P.J.M."/>
            <person name="Smith D.S."/>
            <person name="Levesque C.A."/>
            <person name="van der Lee T.A.J."/>
        </authorList>
    </citation>
    <scope>NUCLEOTIDE SEQUENCE [LARGE SCALE GENOMIC DNA]</scope>
    <source>
        <strain evidence="3 6">LEV6574</strain>
        <strain evidence="2 5">MB42</strain>
    </source>
</reference>
<dbReference type="Proteomes" id="UP000320475">
    <property type="component" value="Unassembled WGS sequence"/>
</dbReference>
<feature type="region of interest" description="Disordered" evidence="1">
    <location>
        <begin position="1"/>
        <end position="34"/>
    </location>
</feature>
<feature type="region of interest" description="Disordered" evidence="1">
    <location>
        <begin position="91"/>
        <end position="123"/>
    </location>
</feature>
<organism evidence="2 5">
    <name type="scientific">Synchytrium endobioticum</name>
    <dbReference type="NCBI Taxonomy" id="286115"/>
    <lineage>
        <taxon>Eukaryota</taxon>
        <taxon>Fungi</taxon>
        <taxon>Fungi incertae sedis</taxon>
        <taxon>Chytridiomycota</taxon>
        <taxon>Chytridiomycota incertae sedis</taxon>
        <taxon>Chytridiomycetes</taxon>
        <taxon>Synchytriales</taxon>
        <taxon>Synchytriaceae</taxon>
        <taxon>Synchytrium</taxon>
    </lineage>
</organism>